<feature type="compositionally biased region" description="Basic and acidic residues" evidence="6">
    <location>
        <begin position="397"/>
        <end position="408"/>
    </location>
</feature>
<gene>
    <name evidence="7" type="primary">SWD1_1</name>
    <name evidence="7" type="ORF">HK105_201520</name>
</gene>
<dbReference type="PROSITE" id="PS50082">
    <property type="entry name" value="WD_REPEATS_2"/>
    <property type="match status" value="1"/>
</dbReference>
<evidence type="ECO:0000313" key="7">
    <source>
        <dbReference type="EMBL" id="KAL2918686.1"/>
    </source>
</evidence>
<dbReference type="PROSITE" id="PS50294">
    <property type="entry name" value="WD_REPEATS_REGION"/>
    <property type="match status" value="1"/>
</dbReference>
<evidence type="ECO:0000256" key="4">
    <source>
        <dbReference type="ARBA" id="ARBA00023242"/>
    </source>
</evidence>
<comment type="subcellular location">
    <subcellularLocation>
        <location evidence="1">Nucleus</location>
    </subcellularLocation>
</comment>
<name>A0ABR4NGR1_9FUNG</name>
<feature type="compositionally biased region" description="Acidic residues" evidence="6">
    <location>
        <begin position="421"/>
        <end position="439"/>
    </location>
</feature>
<evidence type="ECO:0000256" key="5">
    <source>
        <dbReference type="PROSITE-ProRule" id="PRU00221"/>
    </source>
</evidence>
<evidence type="ECO:0000313" key="8">
    <source>
        <dbReference type="Proteomes" id="UP001527925"/>
    </source>
</evidence>
<protein>
    <submittedName>
        <fullName evidence="7">Chromatin binding protein</fullName>
    </submittedName>
</protein>
<dbReference type="InterPro" id="IPR019775">
    <property type="entry name" value="WD40_repeat_CS"/>
</dbReference>
<evidence type="ECO:0000256" key="6">
    <source>
        <dbReference type="SAM" id="MobiDB-lite"/>
    </source>
</evidence>
<feature type="repeat" description="WD" evidence="5">
    <location>
        <begin position="68"/>
        <end position="109"/>
    </location>
</feature>
<dbReference type="SMART" id="SM00320">
    <property type="entry name" value="WD40"/>
    <property type="match status" value="6"/>
</dbReference>
<dbReference type="PANTHER" id="PTHR44040">
    <property type="entry name" value="RETINOBLASTOMA-BINDING PROTEIN 5"/>
    <property type="match status" value="1"/>
</dbReference>
<dbReference type="InterPro" id="IPR037850">
    <property type="entry name" value="RBBP5/Swd1"/>
</dbReference>
<dbReference type="InterPro" id="IPR036322">
    <property type="entry name" value="WD40_repeat_dom_sf"/>
</dbReference>
<feature type="region of interest" description="Disordered" evidence="6">
    <location>
        <begin position="381"/>
        <end position="462"/>
    </location>
</feature>
<keyword evidence="4" id="KW-0539">Nucleus</keyword>
<accession>A0ABR4NGR1</accession>
<dbReference type="InterPro" id="IPR015943">
    <property type="entry name" value="WD40/YVTN_repeat-like_dom_sf"/>
</dbReference>
<dbReference type="InterPro" id="IPR001680">
    <property type="entry name" value="WD40_rpt"/>
</dbReference>
<organism evidence="7 8">
    <name type="scientific">Polyrhizophydium stewartii</name>
    <dbReference type="NCBI Taxonomy" id="2732419"/>
    <lineage>
        <taxon>Eukaryota</taxon>
        <taxon>Fungi</taxon>
        <taxon>Fungi incertae sedis</taxon>
        <taxon>Chytridiomycota</taxon>
        <taxon>Chytridiomycota incertae sedis</taxon>
        <taxon>Chytridiomycetes</taxon>
        <taxon>Rhizophydiales</taxon>
        <taxon>Rhizophydiales incertae sedis</taxon>
        <taxon>Polyrhizophydium</taxon>
    </lineage>
</organism>
<evidence type="ECO:0000256" key="3">
    <source>
        <dbReference type="ARBA" id="ARBA00022737"/>
    </source>
</evidence>
<dbReference type="SUPFAM" id="SSF50978">
    <property type="entry name" value="WD40 repeat-like"/>
    <property type="match status" value="1"/>
</dbReference>
<dbReference type="PROSITE" id="PS00678">
    <property type="entry name" value="WD_REPEATS_1"/>
    <property type="match status" value="1"/>
</dbReference>
<sequence>MNLELQGTAAYPFGQYFPQTIFDRLADPEASTTTICAFNRRATLMAAGTRDGRCLVWDLDTRSIILRLKGHAQPITSVSWSRRGRHVLTSSRDWNCILWDLKLARRRLTVRFGSPVLEARMHPRNRSMFLAIAQGDPPYLVQFSSVPGRAPRRIVLDLTPSVDMAAAADSTVPPAKTANTNSGEVFATTAIFSVDGSLIFVGTTRGHIAVFESNNGTFKTILRPGTSSINHLCCSRHGTDLLVNAHDRIIRCFKLQRTPTDEAPENDTLSIELVNKFQDSVDRNQWCDCTFSADGEMVVGAMSSTQQHNVFIWDKNLGNLVKMLEGPREGIASMVWHPFRPIIASISHTGTIYFWGVMYTQNFSAFAPFFTELEENIEYQEREDEFDDVDPNSRANSDVRPESPKEPVDVDGGNAITGVSDTDDGGWDTSDFSDLDVEAAVDAAAGQGGSDTGRPGGSVGDLCGVLGVSRRRRPPFVVPVQ</sequence>
<dbReference type="Pfam" id="PF00400">
    <property type="entry name" value="WD40"/>
    <property type="match status" value="2"/>
</dbReference>
<reference evidence="7 8" key="1">
    <citation type="submission" date="2023-09" db="EMBL/GenBank/DDBJ databases">
        <title>Pangenome analysis of Batrachochytrium dendrobatidis and related Chytrids.</title>
        <authorList>
            <person name="Yacoub M.N."/>
            <person name="Stajich J.E."/>
            <person name="James T.Y."/>
        </authorList>
    </citation>
    <scope>NUCLEOTIDE SEQUENCE [LARGE SCALE GENOMIC DNA]</scope>
    <source>
        <strain evidence="7 8">JEL0888</strain>
    </source>
</reference>
<feature type="compositionally biased region" description="Gly residues" evidence="6">
    <location>
        <begin position="446"/>
        <end position="459"/>
    </location>
</feature>
<keyword evidence="8" id="KW-1185">Reference proteome</keyword>
<keyword evidence="2 5" id="KW-0853">WD repeat</keyword>
<evidence type="ECO:0000256" key="2">
    <source>
        <dbReference type="ARBA" id="ARBA00022574"/>
    </source>
</evidence>
<dbReference type="Proteomes" id="UP001527925">
    <property type="component" value="Unassembled WGS sequence"/>
</dbReference>
<keyword evidence="3" id="KW-0677">Repeat</keyword>
<feature type="compositionally biased region" description="Acidic residues" evidence="6">
    <location>
        <begin position="381"/>
        <end position="390"/>
    </location>
</feature>
<dbReference type="Gene3D" id="2.130.10.10">
    <property type="entry name" value="YVTN repeat-like/Quinoprotein amine dehydrogenase"/>
    <property type="match status" value="2"/>
</dbReference>
<comment type="caution">
    <text evidence="7">The sequence shown here is derived from an EMBL/GenBank/DDBJ whole genome shotgun (WGS) entry which is preliminary data.</text>
</comment>
<dbReference type="PANTHER" id="PTHR44040:SF1">
    <property type="entry name" value="RETINOBLASTOMA-BINDING PROTEIN 5"/>
    <property type="match status" value="1"/>
</dbReference>
<proteinExistence type="predicted"/>
<dbReference type="EMBL" id="JADGIZ020000005">
    <property type="protein sequence ID" value="KAL2918686.1"/>
    <property type="molecule type" value="Genomic_DNA"/>
</dbReference>
<evidence type="ECO:0000256" key="1">
    <source>
        <dbReference type="ARBA" id="ARBA00004123"/>
    </source>
</evidence>